<dbReference type="InterPro" id="IPR000014">
    <property type="entry name" value="PAS"/>
</dbReference>
<dbReference type="Proteomes" id="UP000078476">
    <property type="component" value="Unassembled WGS sequence"/>
</dbReference>
<comment type="catalytic activity">
    <reaction evidence="1">
        <text>ATP + protein L-histidine = ADP + protein N-phospho-L-histidine.</text>
        <dbReference type="EC" id="2.7.13.3"/>
    </reaction>
</comment>
<dbReference type="InterPro" id="IPR003594">
    <property type="entry name" value="HATPase_dom"/>
</dbReference>
<dbReference type="InterPro" id="IPR035965">
    <property type="entry name" value="PAS-like_dom_sf"/>
</dbReference>
<dbReference type="InterPro" id="IPR001610">
    <property type="entry name" value="PAC"/>
</dbReference>
<dbReference type="EC" id="2.7.13.3" evidence="2"/>
<comment type="caution">
    <text evidence="9">The sequence shown here is derived from an EMBL/GenBank/DDBJ whole genome shotgun (WGS) entry which is preliminary data.</text>
</comment>
<feature type="domain" description="PAS" evidence="7">
    <location>
        <begin position="6"/>
        <end position="48"/>
    </location>
</feature>
<dbReference type="Gene3D" id="3.30.565.10">
    <property type="entry name" value="Histidine kinase-like ATPase, C-terminal domain"/>
    <property type="match status" value="1"/>
</dbReference>
<reference evidence="9 10" key="1">
    <citation type="submission" date="2016-03" db="EMBL/GenBank/DDBJ databases">
        <authorList>
            <person name="Ploux O."/>
        </authorList>
    </citation>
    <scope>NUCLEOTIDE SEQUENCE [LARGE SCALE GENOMIC DNA]</scope>
    <source>
        <strain evidence="9 10">R-45370</strain>
    </source>
</reference>
<keyword evidence="3" id="KW-0597">Phosphoprotein</keyword>
<dbReference type="Pfam" id="PF02518">
    <property type="entry name" value="HATPase_c"/>
    <property type="match status" value="1"/>
</dbReference>
<dbReference type="Pfam" id="PF13426">
    <property type="entry name" value="PAS_9"/>
    <property type="match status" value="1"/>
</dbReference>
<proteinExistence type="predicted"/>
<evidence type="ECO:0000256" key="1">
    <source>
        <dbReference type="ARBA" id="ARBA00000085"/>
    </source>
</evidence>
<dbReference type="PANTHER" id="PTHR43304">
    <property type="entry name" value="PHYTOCHROME-LIKE PROTEIN CPH1"/>
    <property type="match status" value="1"/>
</dbReference>
<dbReference type="PROSITE" id="PS50109">
    <property type="entry name" value="HIS_KIN"/>
    <property type="match status" value="1"/>
</dbReference>
<name>A0A177N6X3_9GAMM</name>
<evidence type="ECO:0000256" key="5">
    <source>
        <dbReference type="ARBA" id="ARBA00022777"/>
    </source>
</evidence>
<feature type="domain" description="PAS" evidence="7">
    <location>
        <begin position="132"/>
        <end position="202"/>
    </location>
</feature>
<dbReference type="Gene3D" id="1.10.287.130">
    <property type="match status" value="1"/>
</dbReference>
<dbReference type="PANTHER" id="PTHR43304:SF1">
    <property type="entry name" value="PAC DOMAIN-CONTAINING PROTEIN"/>
    <property type="match status" value="1"/>
</dbReference>
<dbReference type="Gene3D" id="3.30.450.20">
    <property type="entry name" value="PAS domain"/>
    <property type="match status" value="3"/>
</dbReference>
<evidence type="ECO:0000256" key="3">
    <source>
        <dbReference type="ARBA" id="ARBA00022553"/>
    </source>
</evidence>
<dbReference type="InterPro" id="IPR004358">
    <property type="entry name" value="Sig_transdc_His_kin-like_C"/>
</dbReference>
<dbReference type="RefSeq" id="WP_066984512.1">
    <property type="nucleotide sequence ID" value="NZ_LUUI01000122.1"/>
</dbReference>
<keyword evidence="4" id="KW-0808">Transferase</keyword>
<accession>A0A177N6X3</accession>
<dbReference type="Pfam" id="PF08447">
    <property type="entry name" value="PAS_3"/>
    <property type="match status" value="2"/>
</dbReference>
<dbReference type="SMART" id="SM00086">
    <property type="entry name" value="PAC"/>
    <property type="match status" value="2"/>
</dbReference>
<dbReference type="InterPro" id="IPR005467">
    <property type="entry name" value="His_kinase_dom"/>
</dbReference>
<keyword evidence="5" id="KW-0418">Kinase</keyword>
<dbReference type="PRINTS" id="PR00344">
    <property type="entry name" value="BCTRLSENSOR"/>
</dbReference>
<evidence type="ECO:0000256" key="4">
    <source>
        <dbReference type="ARBA" id="ARBA00022679"/>
    </source>
</evidence>
<dbReference type="SUPFAM" id="SSF55874">
    <property type="entry name" value="ATPase domain of HSP90 chaperone/DNA topoisomerase II/histidine kinase"/>
    <property type="match status" value="1"/>
</dbReference>
<dbReference type="STRING" id="980561.A1359_12630"/>
<dbReference type="PROSITE" id="PS50112">
    <property type="entry name" value="PAS"/>
    <property type="match status" value="2"/>
</dbReference>
<evidence type="ECO:0000259" key="8">
    <source>
        <dbReference type="PROSITE" id="PS50113"/>
    </source>
</evidence>
<feature type="domain" description="Histidine kinase" evidence="6">
    <location>
        <begin position="406"/>
        <end position="622"/>
    </location>
</feature>
<dbReference type="SUPFAM" id="SSF55785">
    <property type="entry name" value="PYP-like sensor domain (PAS domain)"/>
    <property type="match status" value="3"/>
</dbReference>
<dbReference type="InterPro" id="IPR003661">
    <property type="entry name" value="HisK_dim/P_dom"/>
</dbReference>
<evidence type="ECO:0000313" key="10">
    <source>
        <dbReference type="Proteomes" id="UP000078476"/>
    </source>
</evidence>
<keyword evidence="10" id="KW-1185">Reference proteome</keyword>
<organism evidence="9 10">
    <name type="scientific">Methylomonas lenta</name>
    <dbReference type="NCBI Taxonomy" id="980561"/>
    <lineage>
        <taxon>Bacteria</taxon>
        <taxon>Pseudomonadati</taxon>
        <taxon>Pseudomonadota</taxon>
        <taxon>Gammaproteobacteria</taxon>
        <taxon>Methylococcales</taxon>
        <taxon>Methylococcaceae</taxon>
        <taxon>Methylomonas</taxon>
    </lineage>
</organism>
<evidence type="ECO:0000259" key="7">
    <source>
        <dbReference type="PROSITE" id="PS50112"/>
    </source>
</evidence>
<evidence type="ECO:0000259" key="6">
    <source>
        <dbReference type="PROSITE" id="PS50109"/>
    </source>
</evidence>
<dbReference type="SUPFAM" id="SSF47384">
    <property type="entry name" value="Homodimeric domain of signal transducing histidine kinase"/>
    <property type="match status" value="1"/>
</dbReference>
<dbReference type="EMBL" id="LUUI01000122">
    <property type="protein sequence ID" value="OAI13243.1"/>
    <property type="molecule type" value="Genomic_DNA"/>
</dbReference>
<dbReference type="InterPro" id="IPR000700">
    <property type="entry name" value="PAS-assoc_C"/>
</dbReference>
<dbReference type="AlphaFoldDB" id="A0A177N6X3"/>
<dbReference type="InterPro" id="IPR036890">
    <property type="entry name" value="HATPase_C_sf"/>
</dbReference>
<dbReference type="SMART" id="SM00388">
    <property type="entry name" value="HisKA"/>
    <property type="match status" value="1"/>
</dbReference>
<gene>
    <name evidence="9" type="ORF">A1359_12630</name>
</gene>
<dbReference type="SMART" id="SM00091">
    <property type="entry name" value="PAS"/>
    <property type="match status" value="3"/>
</dbReference>
<dbReference type="SMART" id="SM00387">
    <property type="entry name" value="HATPase_c"/>
    <property type="match status" value="1"/>
</dbReference>
<sequence length="622" mass="69895">MDTLIDAAVFRLFFESVSDALLLTDRSGAVVASNLSAQHLLGYNAEQLAKLKIDHLFPDLCKALEQQNQSLNHMEKRAVDKGRVLPVSLGDGSTILTEIRITALPQNEYLCVKINRCDIDEHWQKNQRTSENAECLRAMFDQAIIGIVQTDLLGNITHVNHYFSEITGYSEDQLLSINMRELIHPNEQPRHIELFQELITNNRPYTLETRYLCKNGHQAWVNISFSRINDALRQPCNCVAIVVDVTERALTALALQSSKELLTLAETATNFGIYDINLIDQHIHCNQRLRDIWGVSAEESFTLEKFLSGIHPEDRINREQLLCEYLTQEGLGQFHLEYRVLQPPGHDEIWVSSIGRGYFHDNQVTRIVGIIQDISNHKKNALAKQNNGLAIRALHHKQLATQTISAIAHELNQPLTAISAYSEFAYQSLDDKSPDLNKIKQAVQDCAELAQHAGQTLHELLNFLHQDKITTELLDINSFIRETISTAQNNSLGNFQTQLQLQPGLPPVRTNRLQIQLALTNVLRNSVEAMRDAGMEPKTILISIKATTKLDMILITVQDNGPGLSSDIAKRIFDPFFTTKTGGIGMGLAITRALIEANDGQLWLDQNCKLGATFHITLPISL</sequence>
<dbReference type="InterPro" id="IPR013655">
    <property type="entry name" value="PAS_fold_3"/>
</dbReference>
<evidence type="ECO:0000313" key="9">
    <source>
        <dbReference type="EMBL" id="OAI13243.1"/>
    </source>
</evidence>
<protein>
    <recommendedName>
        <fullName evidence="2">histidine kinase</fullName>
        <ecNumber evidence="2">2.7.13.3</ecNumber>
    </recommendedName>
</protein>
<dbReference type="NCBIfam" id="TIGR00229">
    <property type="entry name" value="sensory_box"/>
    <property type="match status" value="2"/>
</dbReference>
<dbReference type="InterPro" id="IPR052162">
    <property type="entry name" value="Sensor_kinase/Photoreceptor"/>
</dbReference>
<dbReference type="CDD" id="cd00130">
    <property type="entry name" value="PAS"/>
    <property type="match status" value="2"/>
</dbReference>
<dbReference type="OrthoDB" id="1931120at2"/>
<evidence type="ECO:0000256" key="2">
    <source>
        <dbReference type="ARBA" id="ARBA00012438"/>
    </source>
</evidence>
<dbReference type="CDD" id="cd00082">
    <property type="entry name" value="HisKA"/>
    <property type="match status" value="1"/>
</dbReference>
<dbReference type="PROSITE" id="PS50113">
    <property type="entry name" value="PAC"/>
    <property type="match status" value="1"/>
</dbReference>
<dbReference type="InterPro" id="IPR036097">
    <property type="entry name" value="HisK_dim/P_sf"/>
</dbReference>
<dbReference type="Pfam" id="PF00512">
    <property type="entry name" value="HisKA"/>
    <property type="match status" value="1"/>
</dbReference>
<feature type="domain" description="PAC" evidence="8">
    <location>
        <begin position="205"/>
        <end position="257"/>
    </location>
</feature>
<dbReference type="GO" id="GO:0000155">
    <property type="term" value="F:phosphorelay sensor kinase activity"/>
    <property type="evidence" value="ECO:0007669"/>
    <property type="project" value="InterPro"/>
</dbReference>